<feature type="signal peptide" evidence="2">
    <location>
        <begin position="1"/>
        <end position="24"/>
    </location>
</feature>
<dbReference type="PATRIC" id="fig|1703.10.peg.2630"/>
<keyword evidence="2" id="KW-0732">Signal</keyword>
<evidence type="ECO:0000256" key="1">
    <source>
        <dbReference type="SAM" id="MobiDB-lite"/>
    </source>
</evidence>
<dbReference type="AlphaFoldDB" id="A0A1D7W5K3"/>
<proteinExistence type="predicted"/>
<dbReference type="Proteomes" id="UP000094793">
    <property type="component" value="Chromosome"/>
</dbReference>
<feature type="chain" id="PRO_5043960527" evidence="2">
    <location>
        <begin position="25"/>
        <end position="325"/>
    </location>
</feature>
<dbReference type="eggNOG" id="ENOG5031X45">
    <property type="taxonomic scope" value="Bacteria"/>
</dbReference>
<dbReference type="InterPro" id="IPR012347">
    <property type="entry name" value="Ferritin-like"/>
</dbReference>
<evidence type="ECO:0000313" key="4">
    <source>
        <dbReference type="Proteomes" id="UP000094793"/>
    </source>
</evidence>
<dbReference type="KEGG" id="blin:BLSMQ_2546"/>
<organism evidence="3 4">
    <name type="scientific">Brevibacterium aurantiacum</name>
    <dbReference type="NCBI Taxonomy" id="273384"/>
    <lineage>
        <taxon>Bacteria</taxon>
        <taxon>Bacillati</taxon>
        <taxon>Actinomycetota</taxon>
        <taxon>Actinomycetes</taxon>
        <taxon>Micrococcales</taxon>
        <taxon>Brevibacteriaceae</taxon>
        <taxon>Brevibacterium</taxon>
    </lineage>
</organism>
<evidence type="ECO:0000313" key="3">
    <source>
        <dbReference type="EMBL" id="AOP54252.1"/>
    </source>
</evidence>
<dbReference type="OrthoDB" id="4807494at2"/>
<reference evidence="4" key="1">
    <citation type="submission" date="2016-09" db="EMBL/GenBank/DDBJ databases">
        <title>Complete Genome Sequence of Brevibacterium linens SMQ-1335.</title>
        <authorList>
            <person name="de Melo A.G."/>
            <person name="Labrie S.J."/>
            <person name="Dumaresq J."/>
            <person name="Roberts R.J."/>
            <person name="Tremblay D.M."/>
            <person name="Moineau S."/>
        </authorList>
    </citation>
    <scope>NUCLEOTIDE SEQUENCE [LARGE SCALE GENOMIC DNA]</scope>
    <source>
        <strain evidence="4">SMQ-1335</strain>
    </source>
</reference>
<protein>
    <submittedName>
        <fullName evidence="3">Uncharacterized protein</fullName>
    </submittedName>
</protein>
<dbReference type="Gene3D" id="1.20.1260.10">
    <property type="match status" value="1"/>
</dbReference>
<dbReference type="PROSITE" id="PS51257">
    <property type="entry name" value="PROKAR_LIPOPROTEIN"/>
    <property type="match status" value="1"/>
</dbReference>
<feature type="region of interest" description="Disordered" evidence="1">
    <location>
        <begin position="150"/>
        <end position="190"/>
    </location>
</feature>
<evidence type="ECO:0000256" key="2">
    <source>
        <dbReference type="SAM" id="SignalP"/>
    </source>
</evidence>
<sequence>MRFPVSRRALLLFGASGASLSLLSGCGVRLDTPPDVPTLDETNQLRNRIARILTATTPGDKDPETAGEALQKLRDAIGPVWSPPSEMATEPPPSEEPRTYIAAAEVVTTAVFTDLPTLGSGLIPVLVDVATGLALTAGTKDAEIIRSSDALVRESRSSSPADSSAKPGTAEATESPDEQGPTADDSTAPPMWNAILSQARAASYGYERLAVNFDSKSTERKRAVARLESLGSLAGEMLERLGENNADPGAPSWKLDPTPTDPETAKELALALEDGIAAALLPWLQTDTRAALRLWESARTRTVFASPQVLRYTYSGDSGEAEAQK</sequence>
<dbReference type="RefSeq" id="WP_069600444.1">
    <property type="nucleotide sequence ID" value="NZ_CP017150.1"/>
</dbReference>
<dbReference type="EMBL" id="CP017150">
    <property type="protein sequence ID" value="AOP54252.1"/>
    <property type="molecule type" value="Genomic_DNA"/>
</dbReference>
<name>A0A1D7W5K3_BREAU</name>
<gene>
    <name evidence="3" type="ORF">BLSMQ_2546</name>
</gene>
<accession>A0A1D7W5K3</accession>